<accession>A0A1G2QN87</accession>
<feature type="transmembrane region" description="Helical" evidence="1">
    <location>
        <begin position="65"/>
        <end position="88"/>
    </location>
</feature>
<keyword evidence="1" id="KW-0812">Transmembrane</keyword>
<organism evidence="2 3">
    <name type="scientific">Candidatus Vogelbacteria bacterium RIFOXYD1_FULL_51_18</name>
    <dbReference type="NCBI Taxonomy" id="1802440"/>
    <lineage>
        <taxon>Bacteria</taxon>
        <taxon>Candidatus Vogeliibacteriota</taxon>
    </lineage>
</organism>
<proteinExistence type="predicted"/>
<protein>
    <recommendedName>
        <fullName evidence="4">DUF3307 domain-containing protein</fullName>
    </recommendedName>
</protein>
<keyword evidence="1" id="KW-1133">Transmembrane helix</keyword>
<sequence>MTLATHIAIAGALGAPFVGAVPPVALFAFALGSHYLADTVPHYDYKLRYAFNEGPNPPRFNLLDFLIHDCGRVGFDIALGATLAVAALGLENFLAHPLPLFLLGLGSILPDLLSALHAGFPSRFLQWNQDFQDFMHSKKLRWSASAVISQLLILAGALALVRFF</sequence>
<evidence type="ECO:0008006" key="4">
    <source>
        <dbReference type="Google" id="ProtNLM"/>
    </source>
</evidence>
<evidence type="ECO:0000256" key="1">
    <source>
        <dbReference type="SAM" id="Phobius"/>
    </source>
</evidence>
<dbReference type="Proteomes" id="UP000177090">
    <property type="component" value="Unassembled WGS sequence"/>
</dbReference>
<reference evidence="2 3" key="1">
    <citation type="journal article" date="2016" name="Nat. Commun.">
        <title>Thousands of microbial genomes shed light on interconnected biogeochemical processes in an aquifer system.</title>
        <authorList>
            <person name="Anantharaman K."/>
            <person name="Brown C.T."/>
            <person name="Hug L.A."/>
            <person name="Sharon I."/>
            <person name="Castelle C.J."/>
            <person name="Probst A.J."/>
            <person name="Thomas B.C."/>
            <person name="Singh A."/>
            <person name="Wilkins M.J."/>
            <person name="Karaoz U."/>
            <person name="Brodie E.L."/>
            <person name="Williams K.H."/>
            <person name="Hubbard S.S."/>
            <person name="Banfield J.F."/>
        </authorList>
    </citation>
    <scope>NUCLEOTIDE SEQUENCE [LARGE SCALE GENOMIC DNA]</scope>
</reference>
<keyword evidence="1" id="KW-0472">Membrane</keyword>
<dbReference type="AlphaFoldDB" id="A0A1G2QN87"/>
<dbReference type="EMBL" id="MHTL01000002">
    <property type="protein sequence ID" value="OHA61341.1"/>
    <property type="molecule type" value="Genomic_DNA"/>
</dbReference>
<evidence type="ECO:0000313" key="3">
    <source>
        <dbReference type="Proteomes" id="UP000177090"/>
    </source>
</evidence>
<name>A0A1G2QN87_9BACT</name>
<feature type="transmembrane region" description="Helical" evidence="1">
    <location>
        <begin position="140"/>
        <end position="161"/>
    </location>
</feature>
<comment type="caution">
    <text evidence="2">The sequence shown here is derived from an EMBL/GenBank/DDBJ whole genome shotgun (WGS) entry which is preliminary data.</text>
</comment>
<feature type="transmembrane region" description="Helical" evidence="1">
    <location>
        <begin position="100"/>
        <end position="120"/>
    </location>
</feature>
<evidence type="ECO:0000313" key="2">
    <source>
        <dbReference type="EMBL" id="OHA61341.1"/>
    </source>
</evidence>
<gene>
    <name evidence="2" type="ORF">A2569_00620</name>
</gene>